<dbReference type="Pfam" id="PF13173">
    <property type="entry name" value="AAA_14"/>
    <property type="match status" value="1"/>
</dbReference>
<dbReference type="eggNOG" id="COG1373">
    <property type="taxonomic scope" value="Bacteria"/>
</dbReference>
<reference evidence="2 3" key="1">
    <citation type="submission" date="2011-05" db="EMBL/GenBank/DDBJ databases">
        <title>Complete sequence of Thioalkalimicrobium cyclicum ALM1.</title>
        <authorList>
            <consortium name="US DOE Joint Genome Institute"/>
            <person name="Lucas S."/>
            <person name="Han J."/>
            <person name="Lapidus A."/>
            <person name="Cheng J.-F."/>
            <person name="Goodwin L."/>
            <person name="Pitluck S."/>
            <person name="Peters L."/>
            <person name="Mikhailova N."/>
            <person name="Davenport K."/>
            <person name="Han C."/>
            <person name="Tapia R."/>
            <person name="Land M."/>
            <person name="Hauser L."/>
            <person name="Kyrpides N."/>
            <person name="Ivanova N."/>
            <person name="Pagani I."/>
            <person name="Kappler U."/>
            <person name="Woyke T."/>
        </authorList>
    </citation>
    <scope>NUCLEOTIDE SEQUENCE [LARGE SCALE GENOMIC DNA]</scope>
    <source>
        <strain evidence="3">DSM 14477 / JCM 11371 / ALM1</strain>
    </source>
</reference>
<evidence type="ECO:0000313" key="2">
    <source>
        <dbReference type="EMBL" id="AEG32255.1"/>
    </source>
</evidence>
<keyword evidence="3" id="KW-1185">Reference proteome</keyword>
<dbReference type="STRING" id="717773.Thicy_1495"/>
<protein>
    <submittedName>
        <fullName evidence="2">AAA ATPase</fullName>
    </submittedName>
</protein>
<accession>F6DAJ9</accession>
<gene>
    <name evidence="2" type="ordered locus">Thicy_1495</name>
</gene>
<dbReference type="EMBL" id="CP002776">
    <property type="protein sequence ID" value="AEG32255.1"/>
    <property type="molecule type" value="Genomic_DNA"/>
</dbReference>
<dbReference type="InterPro" id="IPR041682">
    <property type="entry name" value="AAA_14"/>
</dbReference>
<dbReference type="OrthoDB" id="9768467at2"/>
<dbReference type="PANTHER" id="PTHR42990:SF1">
    <property type="entry name" value="AAA+ ATPASE DOMAIN-CONTAINING PROTEIN"/>
    <property type="match status" value="1"/>
</dbReference>
<dbReference type="InterPro" id="IPR027417">
    <property type="entry name" value="P-loop_NTPase"/>
</dbReference>
<dbReference type="SUPFAM" id="SSF52540">
    <property type="entry name" value="P-loop containing nucleoside triphosphate hydrolases"/>
    <property type="match status" value="1"/>
</dbReference>
<evidence type="ECO:0000259" key="1">
    <source>
        <dbReference type="SMART" id="SM00382"/>
    </source>
</evidence>
<dbReference type="Proteomes" id="UP000009232">
    <property type="component" value="Chromosome"/>
</dbReference>
<dbReference type="AlphaFoldDB" id="F6DAJ9"/>
<dbReference type="KEGG" id="tcy:Thicy_1495"/>
<proteinExistence type="predicted"/>
<sequence>MINSILRQTSNFILARKLPNYQRFLLKKMDFSDRLIGIRGARGSGKTTIMLQYAQSTAWPASKMLYLSCDHPAMVDEDLFEIAQTFYQEGGKLLILDEIQKAKNFSLTLKAIYDTFDLQVIFSGSSAIQISQMSADLSRRAVLFHLPVLSLREFIEIETGLKIAPVSLDQLLNQHQDLAFNLSKQLRPIEYFRRYCQTGAYPFYQESISNYPLKLLETINHTIDADLPAIFNLDPTKLDKLKKILYMLCTTPPVELNKAKLSGAVHTSWPTLAKYIALMQSADLLHSIRGGAGMRAVNRPDKLLLNNPNLFSVLCANPNIGSLRESFFVSQLSLEHQVHYHDQGDFLIDDQRVFEIGGASKTKQQIKHNKQAWLAVDDMEVGHGNTVPLWLFGLLY</sequence>
<feature type="domain" description="AAA+ ATPase" evidence="1">
    <location>
        <begin position="32"/>
        <end position="149"/>
    </location>
</feature>
<dbReference type="Gene3D" id="3.40.50.300">
    <property type="entry name" value="P-loop containing nucleotide triphosphate hydrolases"/>
    <property type="match status" value="1"/>
</dbReference>
<dbReference type="SMART" id="SM00382">
    <property type="entry name" value="AAA"/>
    <property type="match status" value="1"/>
</dbReference>
<organism evidence="2 3">
    <name type="scientific">Thiomicrospira cyclica (strain DSM 14477 / JCM 11371 / ALM1)</name>
    <name type="common">Thioalkalimicrobium cyclicum</name>
    <dbReference type="NCBI Taxonomy" id="717773"/>
    <lineage>
        <taxon>Bacteria</taxon>
        <taxon>Pseudomonadati</taxon>
        <taxon>Pseudomonadota</taxon>
        <taxon>Gammaproteobacteria</taxon>
        <taxon>Thiotrichales</taxon>
        <taxon>Piscirickettsiaceae</taxon>
        <taxon>Thiomicrospira</taxon>
    </lineage>
</organism>
<evidence type="ECO:0000313" key="3">
    <source>
        <dbReference type="Proteomes" id="UP000009232"/>
    </source>
</evidence>
<dbReference type="PANTHER" id="PTHR42990">
    <property type="entry name" value="ATPASE"/>
    <property type="match status" value="1"/>
</dbReference>
<name>F6DAJ9_THICA</name>
<dbReference type="RefSeq" id="WP_013836030.1">
    <property type="nucleotide sequence ID" value="NC_015581.1"/>
</dbReference>
<dbReference type="InterPro" id="IPR003593">
    <property type="entry name" value="AAA+_ATPase"/>
</dbReference>
<dbReference type="HOGENOM" id="CLU_058017_0_0_6"/>